<comment type="similarity">
    <text evidence="2 10">Belongs to the MCM family.</text>
</comment>
<dbReference type="InterPro" id="IPR008046">
    <property type="entry name" value="Mcm3"/>
</dbReference>
<keyword evidence="4 10" id="KW-0547">Nucleotide-binding</keyword>
<evidence type="ECO:0000256" key="11">
    <source>
        <dbReference type="RuleBase" id="RU368061"/>
    </source>
</evidence>
<dbReference type="Gene3D" id="3.40.50.300">
    <property type="entry name" value="P-loop containing nucleotide triphosphate hydrolases"/>
    <property type="match status" value="1"/>
</dbReference>
<dbReference type="PANTHER" id="PTHR11630:SF46">
    <property type="entry name" value="DNA REPLICATION LICENSING FACTOR MCM3-RELATED"/>
    <property type="match status" value="1"/>
</dbReference>
<dbReference type="Gene3D" id="2.40.50.140">
    <property type="entry name" value="Nucleic acid-binding proteins"/>
    <property type="match status" value="1"/>
</dbReference>
<evidence type="ECO:0000256" key="9">
    <source>
        <dbReference type="ARBA" id="ARBA00023242"/>
    </source>
</evidence>
<evidence type="ECO:0000256" key="2">
    <source>
        <dbReference type="ARBA" id="ARBA00008010"/>
    </source>
</evidence>
<keyword evidence="9 11" id="KW-0539">Nucleus</keyword>
<keyword evidence="6 11" id="KW-0347">Helicase</keyword>
<evidence type="ECO:0000256" key="1">
    <source>
        <dbReference type="ARBA" id="ARBA00004123"/>
    </source>
</evidence>
<dbReference type="InterPro" id="IPR031327">
    <property type="entry name" value="MCM"/>
</dbReference>
<feature type="compositionally biased region" description="Acidic residues" evidence="12">
    <location>
        <begin position="674"/>
        <end position="683"/>
    </location>
</feature>
<reference evidence="14" key="1">
    <citation type="submission" date="2018-10" db="EMBL/GenBank/DDBJ databases">
        <title>Transcriptome assembly of Aceria tosichella (Wheat curl mite) Type 2.</title>
        <authorList>
            <person name="Scully E.D."/>
            <person name="Geib S.M."/>
            <person name="Palmer N.A."/>
            <person name="Gupta A.K."/>
            <person name="Sarath G."/>
            <person name="Tatineni S."/>
        </authorList>
    </citation>
    <scope>NUCLEOTIDE SEQUENCE</scope>
    <source>
        <strain evidence="14">LincolnNE</strain>
    </source>
</reference>
<dbReference type="GO" id="GO:0016787">
    <property type="term" value="F:hydrolase activity"/>
    <property type="evidence" value="ECO:0007669"/>
    <property type="project" value="UniProtKB-KW"/>
</dbReference>
<keyword evidence="8 10" id="KW-0238">DNA-binding</keyword>
<dbReference type="InterPro" id="IPR033762">
    <property type="entry name" value="MCM_OB"/>
</dbReference>
<sequence>MTETDLRARELELDYRSFLDDEATDGIYKAKVEDMIKKSQTRLIVNINDTRKNPNFKARAKGLIENSVEELVAFQRALKEFVISLNPTFGRSHLEFHIGLCGSFGSRHVTPRTLTSRYLNNTVCVEGIVSKISLIKPKIVKSVHYCEATKKTIERRHYDASSLDYHPSSNALELHDEDGNPIELEPGLSTYRNHQTLTLQEMPEVAPTGQLPRIVDVILQDDLVDKCKPGDRVQIVGSFRSLPNKQNGFTNCVFKSVVLANYVEQLSKEVSMMLTDDDVKACKRLSRSRRFNIFDRLALSLAPSIYGHDNVKRAILCLLLGGVEKILPNGSRLRGDINVLLIGDPSVAKSQLLRFVLGCAPRAIPTTGRGSSGVGLTAAITTDPETGDRRLEAGAMVLADRGIVCIDEFDKMSDIDRTAIHEVMEQGRVSLCKAGMQVRLNARCSVLAAANPVCGNYDPYMLPMDNIGMQDSLLSRFDLLFIMLDEKNWDNDGRIAEHVLRIHRYRPANELDGEPTHTVTNANFLTTFQDDQADGQKTEMYERHNPLIHGRGQRDKFFTIDFLRKYIHIAKRVKPQLTEEACFMISEEYSELRKIDKKVDDVAKTQPITARTLETLIRLSTAHAKARLSTKVEPEDAAAAINLVQHSCYHKVLSKPKVQKRKKKPLEEGQSDASDFDDDEDDTNDGHPDGAVKTTKRRRLGQSGDVNDEMEVDKEAGAADENQEHQATSLTDEERERIKAKLPAFMELINNISRKNQGAMTIDLDVVYEEAEKEMKLDRSEVTTLVLLMEKQDHIVLDSNSIYLVT</sequence>
<dbReference type="InterPro" id="IPR018525">
    <property type="entry name" value="MCM_CS"/>
</dbReference>
<dbReference type="InterPro" id="IPR012340">
    <property type="entry name" value="NA-bd_OB-fold"/>
</dbReference>
<feature type="region of interest" description="Disordered" evidence="12">
    <location>
        <begin position="656"/>
        <end position="735"/>
    </location>
</feature>
<evidence type="ECO:0000256" key="3">
    <source>
        <dbReference type="ARBA" id="ARBA00022705"/>
    </source>
</evidence>
<dbReference type="InterPro" id="IPR027417">
    <property type="entry name" value="P-loop_NTPase"/>
</dbReference>
<organism evidence="14">
    <name type="scientific">Aceria tosichella</name>
    <name type="common">wheat curl mite</name>
    <dbReference type="NCBI Taxonomy" id="561515"/>
    <lineage>
        <taxon>Eukaryota</taxon>
        <taxon>Metazoa</taxon>
        <taxon>Ecdysozoa</taxon>
        <taxon>Arthropoda</taxon>
        <taxon>Chelicerata</taxon>
        <taxon>Arachnida</taxon>
        <taxon>Acari</taxon>
        <taxon>Acariformes</taxon>
        <taxon>Trombidiformes</taxon>
        <taxon>Prostigmata</taxon>
        <taxon>Eupodina</taxon>
        <taxon>Eriophyoidea</taxon>
        <taxon>Eriophyidae</taxon>
        <taxon>Eriophyinae</taxon>
        <taxon>Aceriini</taxon>
        <taxon>Aceria</taxon>
    </lineage>
</organism>
<comment type="function">
    <text evidence="11">Acts as component of the MCM2-7 complex (MCM complex) which is the replicative helicase essential for 'once per cell cycle' DNA replication initiation and elongation in eukaryotic cells. The active ATPase sites in the MCM2-7 ring are formed through the interaction surfaces of two neighboring subunits such that a critical structure of a conserved arginine finger motif is provided in trans relative to the ATP-binding site of the Walker A box of the adjacent subunit. The six ATPase active sites, however, are likely to contribute differentially to the complex helicase activity.</text>
</comment>
<dbReference type="PROSITE" id="PS50051">
    <property type="entry name" value="MCM_2"/>
    <property type="match status" value="1"/>
</dbReference>
<dbReference type="SUPFAM" id="SSF50249">
    <property type="entry name" value="Nucleic acid-binding proteins"/>
    <property type="match status" value="1"/>
</dbReference>
<dbReference type="GO" id="GO:0003697">
    <property type="term" value="F:single-stranded DNA binding"/>
    <property type="evidence" value="ECO:0007669"/>
    <property type="project" value="TreeGrafter"/>
</dbReference>
<dbReference type="EC" id="3.6.4.12" evidence="11"/>
<evidence type="ECO:0000256" key="6">
    <source>
        <dbReference type="ARBA" id="ARBA00022806"/>
    </source>
</evidence>
<accession>A0A6G1SEH8</accession>
<gene>
    <name evidence="14" type="primary">zmcm3_1</name>
    <name evidence="14" type="ORF">g.14761</name>
</gene>
<dbReference type="GO" id="GO:0005634">
    <property type="term" value="C:nucleus"/>
    <property type="evidence" value="ECO:0007669"/>
    <property type="project" value="UniProtKB-SubCell"/>
</dbReference>
<dbReference type="InterPro" id="IPR003593">
    <property type="entry name" value="AAA+_ATPase"/>
</dbReference>
<name>A0A6G1SEH8_9ACAR</name>
<dbReference type="PRINTS" id="PR01657">
    <property type="entry name" value="MCMFAMILY"/>
</dbReference>
<dbReference type="GO" id="GO:0000727">
    <property type="term" value="P:double-strand break repair via break-induced replication"/>
    <property type="evidence" value="ECO:0007669"/>
    <property type="project" value="TreeGrafter"/>
</dbReference>
<dbReference type="GO" id="GO:0006271">
    <property type="term" value="P:DNA strand elongation involved in DNA replication"/>
    <property type="evidence" value="ECO:0007669"/>
    <property type="project" value="TreeGrafter"/>
</dbReference>
<dbReference type="Pfam" id="PF17855">
    <property type="entry name" value="MCM_lid"/>
    <property type="match status" value="1"/>
</dbReference>
<dbReference type="EMBL" id="GGYP01004165">
    <property type="protein sequence ID" value="MDE48936.1"/>
    <property type="molecule type" value="Transcribed_RNA"/>
</dbReference>
<dbReference type="Pfam" id="PF17207">
    <property type="entry name" value="MCM_OB"/>
    <property type="match status" value="1"/>
</dbReference>
<evidence type="ECO:0000313" key="14">
    <source>
        <dbReference type="EMBL" id="MDE48936.1"/>
    </source>
</evidence>
<dbReference type="AlphaFoldDB" id="A0A6G1SEH8"/>
<evidence type="ECO:0000256" key="12">
    <source>
        <dbReference type="SAM" id="MobiDB-lite"/>
    </source>
</evidence>
<dbReference type="InterPro" id="IPR041562">
    <property type="entry name" value="MCM_lid"/>
</dbReference>
<dbReference type="PRINTS" id="PR01659">
    <property type="entry name" value="MCMPROTEIN3"/>
</dbReference>
<keyword evidence="5 11" id="KW-0378">Hydrolase</keyword>
<comment type="subcellular location">
    <subcellularLocation>
        <location evidence="1 11">Nucleus</location>
    </subcellularLocation>
</comment>
<protein>
    <recommendedName>
        <fullName evidence="11">DNA replication licensing factor MCM3</fullName>
        <ecNumber evidence="11">3.6.4.12</ecNumber>
    </recommendedName>
</protein>
<dbReference type="Gene3D" id="3.30.1640.10">
    <property type="entry name" value="mini-chromosome maintenance (MCM) complex, chain A, domain 1"/>
    <property type="match status" value="1"/>
</dbReference>
<proteinExistence type="inferred from homology"/>
<keyword evidence="3 11" id="KW-0235">DNA replication</keyword>
<dbReference type="SMART" id="SM00382">
    <property type="entry name" value="AAA"/>
    <property type="match status" value="1"/>
</dbReference>
<dbReference type="GO" id="GO:0005524">
    <property type="term" value="F:ATP binding"/>
    <property type="evidence" value="ECO:0007669"/>
    <property type="project" value="UniProtKB-UniRule"/>
</dbReference>
<dbReference type="InterPro" id="IPR001208">
    <property type="entry name" value="MCM_dom"/>
</dbReference>
<dbReference type="SUPFAM" id="SSF52540">
    <property type="entry name" value="P-loop containing nucleoside triphosphate hydrolases"/>
    <property type="match status" value="1"/>
</dbReference>
<evidence type="ECO:0000256" key="5">
    <source>
        <dbReference type="ARBA" id="ARBA00022801"/>
    </source>
</evidence>
<keyword evidence="7 10" id="KW-0067">ATP-binding</keyword>
<dbReference type="InterPro" id="IPR027925">
    <property type="entry name" value="MCM_N"/>
</dbReference>
<feature type="domain" description="MCM C-terminal AAA(+) ATPase" evidence="13">
    <location>
        <begin position="293"/>
        <end position="499"/>
    </location>
</feature>
<dbReference type="PANTHER" id="PTHR11630">
    <property type="entry name" value="DNA REPLICATION LICENSING FACTOR MCM FAMILY MEMBER"/>
    <property type="match status" value="1"/>
</dbReference>
<evidence type="ECO:0000256" key="4">
    <source>
        <dbReference type="ARBA" id="ARBA00022741"/>
    </source>
</evidence>
<evidence type="ECO:0000259" key="13">
    <source>
        <dbReference type="PROSITE" id="PS50051"/>
    </source>
</evidence>
<dbReference type="GO" id="GO:1902975">
    <property type="term" value="P:mitotic DNA replication initiation"/>
    <property type="evidence" value="ECO:0007669"/>
    <property type="project" value="TreeGrafter"/>
</dbReference>
<evidence type="ECO:0000256" key="10">
    <source>
        <dbReference type="RuleBase" id="RU004070"/>
    </source>
</evidence>
<dbReference type="GO" id="GO:0042555">
    <property type="term" value="C:MCM complex"/>
    <property type="evidence" value="ECO:0007669"/>
    <property type="project" value="UniProtKB-UniRule"/>
</dbReference>
<dbReference type="PROSITE" id="PS00847">
    <property type="entry name" value="MCM_1"/>
    <property type="match status" value="1"/>
</dbReference>
<dbReference type="Pfam" id="PF14551">
    <property type="entry name" value="MCM_N"/>
    <property type="match status" value="1"/>
</dbReference>
<comment type="subunit">
    <text evidence="11">Component of the MCM2-7 complex.</text>
</comment>
<evidence type="ECO:0000256" key="7">
    <source>
        <dbReference type="ARBA" id="ARBA00022840"/>
    </source>
</evidence>
<dbReference type="Gene3D" id="2.20.28.10">
    <property type="match status" value="1"/>
</dbReference>
<evidence type="ECO:0000256" key="8">
    <source>
        <dbReference type="ARBA" id="ARBA00023125"/>
    </source>
</evidence>
<dbReference type="Pfam" id="PF00493">
    <property type="entry name" value="MCM"/>
    <property type="match status" value="1"/>
</dbReference>
<dbReference type="SMART" id="SM00350">
    <property type="entry name" value="MCM"/>
    <property type="match status" value="1"/>
</dbReference>
<comment type="catalytic activity">
    <reaction evidence="11">
        <text>ATP + H2O = ADP + phosphate + H(+)</text>
        <dbReference type="Rhea" id="RHEA:13065"/>
        <dbReference type="ChEBI" id="CHEBI:15377"/>
        <dbReference type="ChEBI" id="CHEBI:15378"/>
        <dbReference type="ChEBI" id="CHEBI:30616"/>
        <dbReference type="ChEBI" id="CHEBI:43474"/>
        <dbReference type="ChEBI" id="CHEBI:456216"/>
        <dbReference type="EC" id="3.6.4.12"/>
    </reaction>
</comment>
<dbReference type="GO" id="GO:0017116">
    <property type="term" value="F:single-stranded DNA helicase activity"/>
    <property type="evidence" value="ECO:0007669"/>
    <property type="project" value="TreeGrafter"/>
</dbReference>